<proteinExistence type="predicted"/>
<evidence type="ECO:0000259" key="1">
    <source>
        <dbReference type="Pfam" id="PF13701"/>
    </source>
</evidence>
<keyword evidence="3" id="KW-1185">Reference proteome</keyword>
<dbReference type="InterPro" id="IPR047960">
    <property type="entry name" value="Transpos_IS1380"/>
</dbReference>
<dbReference type="InterPro" id="IPR025668">
    <property type="entry name" value="Tnp_DDE_dom"/>
</dbReference>
<reference evidence="2 3" key="1">
    <citation type="submission" date="2018-03" db="EMBL/GenBank/DDBJ databases">
        <title>Comparative analysis of microorganisms from saline springs in Andes Mountain Range, Colombia.</title>
        <authorList>
            <person name="Rubin E."/>
        </authorList>
    </citation>
    <scope>NUCLEOTIDE SEQUENCE [LARGE SCALE GENOMIC DNA]</scope>
    <source>
        <strain evidence="2 3">USBA 854</strain>
    </source>
</reference>
<dbReference type="Proteomes" id="UP000239896">
    <property type="component" value="Unassembled WGS sequence"/>
</dbReference>
<evidence type="ECO:0000313" key="3">
    <source>
        <dbReference type="Proteomes" id="UP000239896"/>
    </source>
</evidence>
<dbReference type="AlphaFoldDB" id="A0A2T0V775"/>
<comment type="caution">
    <text evidence="2">The sequence shown here is derived from an EMBL/GenBank/DDBJ whole genome shotgun (WGS) entry which is preliminary data.</text>
</comment>
<dbReference type="NCBIfam" id="NF033539">
    <property type="entry name" value="transpos_IS1380"/>
    <property type="match status" value="1"/>
</dbReference>
<organism evidence="2 3">
    <name type="scientific">Halomonas ventosae</name>
    <dbReference type="NCBI Taxonomy" id="229007"/>
    <lineage>
        <taxon>Bacteria</taxon>
        <taxon>Pseudomonadati</taxon>
        <taxon>Pseudomonadota</taxon>
        <taxon>Gammaproteobacteria</taxon>
        <taxon>Oceanospirillales</taxon>
        <taxon>Halomonadaceae</taxon>
        <taxon>Halomonas</taxon>
    </lineage>
</organism>
<evidence type="ECO:0000313" key="2">
    <source>
        <dbReference type="EMBL" id="PRY66004.1"/>
    </source>
</evidence>
<dbReference type="RefSeq" id="WP_031218338.1">
    <property type="nucleotide sequence ID" value="NZ_PVTM01000026.1"/>
</dbReference>
<feature type="domain" description="Transposase DDE" evidence="1">
    <location>
        <begin position="12"/>
        <end position="436"/>
    </location>
</feature>
<dbReference type="Pfam" id="PF13701">
    <property type="entry name" value="DDE_Tnp_1_4"/>
    <property type="match status" value="1"/>
</dbReference>
<dbReference type="EMBL" id="PVTM01000026">
    <property type="protein sequence ID" value="PRY66004.1"/>
    <property type="molecule type" value="Genomic_DNA"/>
</dbReference>
<gene>
    <name evidence="2" type="ORF">BCL64_1268</name>
</gene>
<protein>
    <submittedName>
        <fullName evidence="2">IS4 family transposase</fullName>
    </submittedName>
</protein>
<accession>A0A2T0V775</accession>
<name>A0A2T0V775_9GAMM</name>
<sequence>MTKCTTPSASFPRCKGRQVIARFDGGDLTSDGGILLLRQLDREMGLTRAVARRLSDERDAQRCLHRTETLVRQRVFGLALGYEDLNDHQALRHDIALQTAVDTDGVLASQSTLCRFEQQADRDWAITIHEEMIEQFIRSFRRPPKKPLYLDFDATDDRVHGQQLGRHFNGYYNHYIFLPLFVFCGDQLLVSYLRPASLDAAHHAGAILALLVRRLRQAWPEVKIVFRGDSGFCRPLILNWCDRHGVDYIIGLAGNKRLAKLALNIDYASAIRFEKTWEKERVFGFIEYAAKSWKERRRKVIVKSETSRRGFNTRYVVTSLRGCSAEWLYDHRYCARGEMENRIKEQQFLFSDRTSCHEWWPNQYRLLLSGLAYLLLERLRRVYLKRTAFAQAQVNTLRLKLLKIGAVITRNTRTIRLMLSSQYPEQDLFLKLASKLVPG</sequence>